<dbReference type="Pfam" id="PF07729">
    <property type="entry name" value="FCD"/>
    <property type="match status" value="1"/>
</dbReference>
<evidence type="ECO:0000256" key="1">
    <source>
        <dbReference type="ARBA" id="ARBA00023015"/>
    </source>
</evidence>
<dbReference type="RefSeq" id="WP_187329377.1">
    <property type="nucleotide sequence ID" value="NZ_CP021983.2"/>
</dbReference>
<dbReference type="KEGG" id="hhg:XM38_023820"/>
<organism evidence="5 6">
    <name type="scientific">Halomicronema hongdechloris C2206</name>
    <dbReference type="NCBI Taxonomy" id="1641165"/>
    <lineage>
        <taxon>Bacteria</taxon>
        <taxon>Bacillati</taxon>
        <taxon>Cyanobacteriota</taxon>
        <taxon>Cyanophyceae</taxon>
        <taxon>Nodosilineales</taxon>
        <taxon>Nodosilineaceae</taxon>
        <taxon>Halomicronema</taxon>
    </lineage>
</organism>
<dbReference type="GO" id="GO:0003700">
    <property type="term" value="F:DNA-binding transcription factor activity"/>
    <property type="evidence" value="ECO:0007669"/>
    <property type="project" value="InterPro"/>
</dbReference>
<dbReference type="STRING" id="1641165.XM38_22680"/>
<dbReference type="InterPro" id="IPR000524">
    <property type="entry name" value="Tscrpt_reg_HTH_GntR"/>
</dbReference>
<sequence length="250" mass="27695">MIALALSSNPLPRRESLYEQTYQALRTSILSGELAPAERLVETQLAQQLQVSRTPIREAFRQLQREGLAVVEPSGGLRVISVSVEDAIHLYDCRIALEQVAVREACLKMRDDSPVAASDHSILEDLQQSILQAERAVQRQASTLNTFQLLSLDYQFHRKIAASTGNPWLTGLLQQVFDKMLLLRVQTTRHDPKVLDICHEHRQICAALASGNPDTAIAAIQAHLEASKERVVKALDALTQTTSEVGRVSS</sequence>
<proteinExistence type="predicted"/>
<dbReference type="AlphaFoldDB" id="A0A1Z3HM99"/>
<reference evidence="5 6" key="1">
    <citation type="journal article" date="2016" name="Biochim. Biophys. Acta">
        <title>Characterization of red-shifted phycobilisomes isolated from the chlorophyll f-containing cyanobacterium Halomicronema hongdechloris.</title>
        <authorList>
            <person name="Li Y."/>
            <person name="Lin Y."/>
            <person name="Garvey C.J."/>
            <person name="Birch D."/>
            <person name="Corkery R.W."/>
            <person name="Loughlin P.C."/>
            <person name="Scheer H."/>
            <person name="Willows R.D."/>
            <person name="Chen M."/>
        </authorList>
    </citation>
    <scope>NUCLEOTIDE SEQUENCE [LARGE SCALE GENOMIC DNA]</scope>
    <source>
        <strain evidence="5 6">C2206</strain>
    </source>
</reference>
<evidence type="ECO:0000313" key="5">
    <source>
        <dbReference type="EMBL" id="ASC71430.1"/>
    </source>
</evidence>
<dbReference type="InterPro" id="IPR011711">
    <property type="entry name" value="GntR_C"/>
</dbReference>
<evidence type="ECO:0000256" key="3">
    <source>
        <dbReference type="ARBA" id="ARBA00023163"/>
    </source>
</evidence>
<dbReference type="Proteomes" id="UP000191901">
    <property type="component" value="Chromosome"/>
</dbReference>
<dbReference type="PROSITE" id="PS50949">
    <property type="entry name" value="HTH_GNTR"/>
    <property type="match status" value="1"/>
</dbReference>
<dbReference type="SMART" id="SM00345">
    <property type="entry name" value="HTH_GNTR"/>
    <property type="match status" value="1"/>
</dbReference>
<feature type="domain" description="HTH gntR-type" evidence="4">
    <location>
        <begin position="15"/>
        <end position="82"/>
    </location>
</feature>
<dbReference type="EMBL" id="CP021983">
    <property type="protein sequence ID" value="ASC71430.1"/>
    <property type="molecule type" value="Genomic_DNA"/>
</dbReference>
<evidence type="ECO:0000256" key="2">
    <source>
        <dbReference type="ARBA" id="ARBA00023125"/>
    </source>
</evidence>
<gene>
    <name evidence="5" type="primary">exuR</name>
    <name evidence="5" type="ORF">XM38_023820</name>
</gene>
<keyword evidence="6" id="KW-1185">Reference proteome</keyword>
<dbReference type="Gene3D" id="1.20.120.530">
    <property type="entry name" value="GntR ligand-binding domain-like"/>
    <property type="match status" value="1"/>
</dbReference>
<evidence type="ECO:0000313" key="6">
    <source>
        <dbReference type="Proteomes" id="UP000191901"/>
    </source>
</evidence>
<dbReference type="PANTHER" id="PTHR43537:SF5">
    <property type="entry name" value="UXU OPERON TRANSCRIPTIONAL REGULATOR"/>
    <property type="match status" value="1"/>
</dbReference>
<keyword evidence="3" id="KW-0804">Transcription</keyword>
<dbReference type="PRINTS" id="PR00035">
    <property type="entry name" value="HTHGNTR"/>
</dbReference>
<dbReference type="SMART" id="SM00895">
    <property type="entry name" value="FCD"/>
    <property type="match status" value="1"/>
</dbReference>
<dbReference type="Gene3D" id="1.10.10.10">
    <property type="entry name" value="Winged helix-like DNA-binding domain superfamily/Winged helix DNA-binding domain"/>
    <property type="match status" value="1"/>
</dbReference>
<dbReference type="InterPro" id="IPR008920">
    <property type="entry name" value="TF_FadR/GntR_C"/>
</dbReference>
<dbReference type="SUPFAM" id="SSF46785">
    <property type="entry name" value="Winged helix' DNA-binding domain"/>
    <property type="match status" value="1"/>
</dbReference>
<dbReference type="InterPro" id="IPR036390">
    <property type="entry name" value="WH_DNA-bd_sf"/>
</dbReference>
<accession>A0A1Z3HM99</accession>
<protein>
    <submittedName>
        <fullName evidence="5">Exu regulon transcriptional regulator</fullName>
    </submittedName>
</protein>
<dbReference type="SUPFAM" id="SSF48008">
    <property type="entry name" value="GntR ligand-binding domain-like"/>
    <property type="match status" value="1"/>
</dbReference>
<evidence type="ECO:0000259" key="4">
    <source>
        <dbReference type="PROSITE" id="PS50949"/>
    </source>
</evidence>
<dbReference type="CDD" id="cd07377">
    <property type="entry name" value="WHTH_GntR"/>
    <property type="match status" value="1"/>
</dbReference>
<dbReference type="Pfam" id="PF00392">
    <property type="entry name" value="GntR"/>
    <property type="match status" value="1"/>
</dbReference>
<name>A0A1Z3HM99_9CYAN</name>
<dbReference type="GO" id="GO:0003677">
    <property type="term" value="F:DNA binding"/>
    <property type="evidence" value="ECO:0007669"/>
    <property type="project" value="UniProtKB-KW"/>
</dbReference>
<dbReference type="InterPro" id="IPR036388">
    <property type="entry name" value="WH-like_DNA-bd_sf"/>
</dbReference>
<keyword evidence="1" id="KW-0805">Transcription regulation</keyword>
<keyword evidence="2" id="KW-0238">DNA-binding</keyword>
<dbReference type="PANTHER" id="PTHR43537">
    <property type="entry name" value="TRANSCRIPTIONAL REGULATOR, GNTR FAMILY"/>
    <property type="match status" value="1"/>
</dbReference>